<reference evidence="3 4" key="1">
    <citation type="submission" date="2016-09" db="EMBL/GenBank/DDBJ databases">
        <title>Streptomyces rubrolavendulae MJM4426 Genome sequencing and assembly.</title>
        <authorList>
            <person name="Kim J.-G."/>
        </authorList>
    </citation>
    <scope>NUCLEOTIDE SEQUENCE [LARGE SCALE GENOMIC DNA]</scope>
    <source>
        <strain evidence="3 4">MJM4426</strain>
    </source>
</reference>
<evidence type="ECO:0000313" key="3">
    <source>
        <dbReference type="EMBL" id="AOT60760.1"/>
    </source>
</evidence>
<feature type="compositionally biased region" description="Low complexity" evidence="1">
    <location>
        <begin position="154"/>
        <end position="183"/>
    </location>
</feature>
<dbReference type="GeneID" id="33063652"/>
<dbReference type="Proteomes" id="UP000095349">
    <property type="component" value="Chromosome"/>
</dbReference>
<dbReference type="PATRIC" id="fig|285473.5.peg.3810"/>
<dbReference type="InterPro" id="IPR036388">
    <property type="entry name" value="WH-like_DNA-bd_sf"/>
</dbReference>
<dbReference type="Gene3D" id="1.10.10.10">
    <property type="entry name" value="Winged helix-like DNA-binding domain superfamily/Winged helix DNA-binding domain"/>
    <property type="match status" value="1"/>
</dbReference>
<accession>A0A1D8G5N3</accession>
<organism evidence="3 4">
    <name type="scientific">Streptomyces rubrolavendulae</name>
    <dbReference type="NCBI Taxonomy" id="285473"/>
    <lineage>
        <taxon>Bacteria</taxon>
        <taxon>Bacillati</taxon>
        <taxon>Actinomycetota</taxon>
        <taxon>Actinomycetes</taxon>
        <taxon>Kitasatosporales</taxon>
        <taxon>Streptomycetaceae</taxon>
        <taxon>Streptomyces</taxon>
    </lineage>
</organism>
<dbReference type="STRING" id="285473.A4G23_03635"/>
<protein>
    <submittedName>
        <fullName evidence="3">RNA polymerase sigma factor</fullName>
    </submittedName>
</protein>
<proteinExistence type="predicted"/>
<sequence length="183" mass="19188">MAADDSGFGAFVAGTAGRLLHVATLLTSEPVQPPGANPHALRLLTAALGTTYAHWDRLRGGDRYGDDPYVYARRELAVRFAREARRYRRGRGGPLSRLAPRERLAVVLRLHEGLYEEQAAALMGLSAERVRELFLRGVGALRSAPAPARPHPAPDAGSRSAAGSGAAGRAGADGTAEADGVAG</sequence>
<keyword evidence="4" id="KW-1185">Reference proteome</keyword>
<dbReference type="OrthoDB" id="4332887at2"/>
<dbReference type="GO" id="GO:0003700">
    <property type="term" value="F:DNA-binding transcription factor activity"/>
    <property type="evidence" value="ECO:0007669"/>
    <property type="project" value="InterPro"/>
</dbReference>
<dbReference type="KEGG" id="srn:A4G23_03635"/>
<dbReference type="SUPFAM" id="SSF88659">
    <property type="entry name" value="Sigma3 and sigma4 domains of RNA polymerase sigma factors"/>
    <property type="match status" value="1"/>
</dbReference>
<dbReference type="AlphaFoldDB" id="A0A1D8G5N3"/>
<dbReference type="InterPro" id="IPR007630">
    <property type="entry name" value="RNA_pol_sigma70_r4"/>
</dbReference>
<dbReference type="GO" id="GO:0006352">
    <property type="term" value="P:DNA-templated transcription initiation"/>
    <property type="evidence" value="ECO:0007669"/>
    <property type="project" value="InterPro"/>
</dbReference>
<feature type="domain" description="RNA polymerase sigma-70 region 4" evidence="2">
    <location>
        <begin position="95"/>
        <end position="142"/>
    </location>
</feature>
<feature type="region of interest" description="Disordered" evidence="1">
    <location>
        <begin position="144"/>
        <end position="183"/>
    </location>
</feature>
<evidence type="ECO:0000259" key="2">
    <source>
        <dbReference type="Pfam" id="PF04545"/>
    </source>
</evidence>
<dbReference type="Pfam" id="PF04545">
    <property type="entry name" value="Sigma70_r4"/>
    <property type="match status" value="1"/>
</dbReference>
<evidence type="ECO:0000256" key="1">
    <source>
        <dbReference type="SAM" id="MobiDB-lite"/>
    </source>
</evidence>
<name>A0A1D8G5N3_9ACTN</name>
<dbReference type="InterPro" id="IPR013324">
    <property type="entry name" value="RNA_pol_sigma_r3/r4-like"/>
</dbReference>
<dbReference type="EMBL" id="CP017316">
    <property type="protein sequence ID" value="AOT60760.1"/>
    <property type="molecule type" value="Genomic_DNA"/>
</dbReference>
<gene>
    <name evidence="3" type="ORF">A4G23_03635</name>
</gene>
<evidence type="ECO:0000313" key="4">
    <source>
        <dbReference type="Proteomes" id="UP000095349"/>
    </source>
</evidence>
<dbReference type="RefSeq" id="WP_069977825.1">
    <property type="nucleotide sequence ID" value="NZ_CP017316.1"/>
</dbReference>